<dbReference type="Proteomes" id="UP000279962">
    <property type="component" value="Chromosome"/>
</dbReference>
<accession>A0A3G2T3R8</accession>
<gene>
    <name evidence="1" type="ORF">CDG68_15230</name>
</gene>
<evidence type="ECO:0000313" key="2">
    <source>
        <dbReference type="Proteomes" id="UP000279962"/>
    </source>
</evidence>
<sequence length="140" mass="14653">MAKTEQAIVTEIRCGSLIPVPLAALALVLQGTFAVVDANGFAVASADVGGADQSCIGIWDHSAENSGVDGEVVACVRRKQQFLVSNSTADPVTQADLGAVVYVEDNQTIAKTDGTGTRSVAGYFMGFDLENPAYVWVEIE</sequence>
<dbReference type="RefSeq" id="WP_087554299.1">
    <property type="nucleotide sequence ID" value="NZ_CP033133.1"/>
</dbReference>
<name>A0A3G2T3R8_9GAMM</name>
<protein>
    <recommendedName>
        <fullName evidence="3">DUF2190 family protein</fullName>
    </recommendedName>
</protein>
<dbReference type="AlphaFoldDB" id="A0A3G2T3R8"/>
<dbReference type="EMBL" id="CP033133">
    <property type="protein sequence ID" value="AYO54920.1"/>
    <property type="molecule type" value="Genomic_DNA"/>
</dbReference>
<reference evidence="1 2" key="1">
    <citation type="submission" date="2018-10" db="EMBL/GenBank/DDBJ databases">
        <title>The complete genome of Acinetobacter wuhouensis strain WCHAW010062.</title>
        <authorList>
            <person name="Hu Y."/>
            <person name="Long H."/>
            <person name="Feng Y."/>
            <person name="Zong Z."/>
        </authorList>
    </citation>
    <scope>NUCLEOTIDE SEQUENCE [LARGE SCALE GENOMIC DNA]</scope>
    <source>
        <strain evidence="1 2">WCHAW010062</strain>
    </source>
</reference>
<organism evidence="1 2">
    <name type="scientific">Acinetobacter wuhouensis</name>
    <dbReference type="NCBI Taxonomy" id="1879050"/>
    <lineage>
        <taxon>Bacteria</taxon>
        <taxon>Pseudomonadati</taxon>
        <taxon>Pseudomonadota</taxon>
        <taxon>Gammaproteobacteria</taxon>
        <taxon>Moraxellales</taxon>
        <taxon>Moraxellaceae</taxon>
        <taxon>Acinetobacter</taxon>
    </lineage>
</organism>
<evidence type="ECO:0008006" key="3">
    <source>
        <dbReference type="Google" id="ProtNLM"/>
    </source>
</evidence>
<evidence type="ECO:0000313" key="1">
    <source>
        <dbReference type="EMBL" id="AYO54920.1"/>
    </source>
</evidence>
<proteinExistence type="predicted"/>